<reference evidence="1" key="2">
    <citation type="submission" date="2020-11" db="EMBL/GenBank/DDBJ databases">
        <authorList>
            <person name="McCartney M.A."/>
            <person name="Auch B."/>
            <person name="Kono T."/>
            <person name="Mallez S."/>
            <person name="Becker A."/>
            <person name="Gohl D.M."/>
            <person name="Silverstein K.A.T."/>
            <person name="Koren S."/>
            <person name="Bechman K.B."/>
            <person name="Herman A."/>
            <person name="Abrahante J.E."/>
            <person name="Garbe J."/>
        </authorList>
    </citation>
    <scope>NUCLEOTIDE SEQUENCE</scope>
    <source>
        <strain evidence="1">Duluth1</strain>
        <tissue evidence="1">Whole animal</tissue>
    </source>
</reference>
<keyword evidence="2" id="KW-1185">Reference proteome</keyword>
<dbReference type="Proteomes" id="UP000828390">
    <property type="component" value="Unassembled WGS sequence"/>
</dbReference>
<evidence type="ECO:0000313" key="2">
    <source>
        <dbReference type="Proteomes" id="UP000828390"/>
    </source>
</evidence>
<evidence type="ECO:0000313" key="1">
    <source>
        <dbReference type="EMBL" id="KAH3881060.1"/>
    </source>
</evidence>
<name>A0A9D4MPH6_DREPO</name>
<protein>
    <submittedName>
        <fullName evidence="1">Uncharacterized protein</fullName>
    </submittedName>
</protein>
<proteinExistence type="predicted"/>
<reference evidence="1" key="1">
    <citation type="journal article" date="2019" name="bioRxiv">
        <title>The Genome of the Zebra Mussel, Dreissena polymorpha: A Resource for Invasive Species Research.</title>
        <authorList>
            <person name="McCartney M.A."/>
            <person name="Auch B."/>
            <person name="Kono T."/>
            <person name="Mallez S."/>
            <person name="Zhang Y."/>
            <person name="Obille A."/>
            <person name="Becker A."/>
            <person name="Abrahante J.E."/>
            <person name="Garbe J."/>
            <person name="Badalamenti J.P."/>
            <person name="Herman A."/>
            <person name="Mangelson H."/>
            <person name="Liachko I."/>
            <person name="Sullivan S."/>
            <person name="Sone E.D."/>
            <person name="Koren S."/>
            <person name="Silverstein K.A.T."/>
            <person name="Beckman K.B."/>
            <person name="Gohl D.M."/>
        </authorList>
    </citation>
    <scope>NUCLEOTIDE SEQUENCE</scope>
    <source>
        <strain evidence="1">Duluth1</strain>
        <tissue evidence="1">Whole animal</tissue>
    </source>
</reference>
<comment type="caution">
    <text evidence="1">The sequence shown here is derived from an EMBL/GenBank/DDBJ whole genome shotgun (WGS) entry which is preliminary data.</text>
</comment>
<dbReference type="EMBL" id="JAIWYP010000001">
    <property type="protein sequence ID" value="KAH3881060.1"/>
    <property type="molecule type" value="Genomic_DNA"/>
</dbReference>
<accession>A0A9D4MPH6</accession>
<organism evidence="1 2">
    <name type="scientific">Dreissena polymorpha</name>
    <name type="common">Zebra mussel</name>
    <name type="synonym">Mytilus polymorpha</name>
    <dbReference type="NCBI Taxonomy" id="45954"/>
    <lineage>
        <taxon>Eukaryota</taxon>
        <taxon>Metazoa</taxon>
        <taxon>Spiralia</taxon>
        <taxon>Lophotrochozoa</taxon>
        <taxon>Mollusca</taxon>
        <taxon>Bivalvia</taxon>
        <taxon>Autobranchia</taxon>
        <taxon>Heteroconchia</taxon>
        <taxon>Euheterodonta</taxon>
        <taxon>Imparidentia</taxon>
        <taxon>Neoheterodontei</taxon>
        <taxon>Myida</taxon>
        <taxon>Dreissenoidea</taxon>
        <taxon>Dreissenidae</taxon>
        <taxon>Dreissena</taxon>
    </lineage>
</organism>
<sequence>MWVVVWHGRRQVVNAPLALRQCYMSIRKSTGRHTRCHYRRHLVIRRNMDNRLHRYTAGHVNVTSTFNFRATSARRVTTFYFRASSARVSTDYFRTRYSSGNYSLLPGIVCSGIYTLLPGSIQLG</sequence>
<dbReference type="AlphaFoldDB" id="A0A9D4MPH6"/>
<gene>
    <name evidence="1" type="ORF">DPMN_004984</name>
</gene>